<dbReference type="NCBIfam" id="TIGR03539">
    <property type="entry name" value="DapC_actino"/>
    <property type="match status" value="1"/>
</dbReference>
<dbReference type="AlphaFoldDB" id="K9EEE7"/>
<dbReference type="PATRIC" id="fig|883066.3.peg.1250"/>
<dbReference type="InterPro" id="IPR015424">
    <property type="entry name" value="PyrdxlP-dep_Trfase"/>
</dbReference>
<keyword evidence="2" id="KW-0032">Aminotransferase</keyword>
<dbReference type="InterPro" id="IPR015422">
    <property type="entry name" value="PyrdxlP-dep_Trfase_small"/>
</dbReference>
<dbReference type="RefSeq" id="WP_007001397.1">
    <property type="nucleotide sequence ID" value="NZ_JH992955.1"/>
</dbReference>
<evidence type="ECO:0000256" key="2">
    <source>
        <dbReference type="ARBA" id="ARBA00022576"/>
    </source>
</evidence>
<dbReference type="GO" id="GO:0030170">
    <property type="term" value="F:pyridoxal phosphate binding"/>
    <property type="evidence" value="ECO:0007669"/>
    <property type="project" value="InterPro"/>
</dbReference>
<dbReference type="InterPro" id="IPR015421">
    <property type="entry name" value="PyrdxlP-dep_Trfase_major"/>
</dbReference>
<sequence length="383" mass="40534">MGLYGGALPDFPWDSLAEVRQRAASYPAGAVDLTIGSPADPVPEVIRSAFTTAADAHGYPGNVGTARLREEIVSWLIRRRGLDANGPQPGVLPTIGSKELIALLPAFLGLGAPDTVGYPAVAYPTYDVGARLAGATPVPIDIESDPHTWPKLSLLWLNSPGNPDGHVLDMDQLRRIRQWAKGTGTVIASDECYGELVWDVAQAPSILDAGVCEGDLRGLLCVYSLSKQSNLAGYRAAFVAGDPSLIGPLAEVRKHAGFMVPGPVQAAMVAALADDAHVERQRARYARRREALLEGFIHTGLVNDPKSVAGLYLWLSAPRSSLTGRQIVSALADIGIIATPGDFYGEVSAGYIRVSLTAPDSDIAQAAERLAQFRLPGASEAKL</sequence>
<dbReference type="STRING" id="202789.GCA_001457435_00923"/>
<dbReference type="PANTHER" id="PTHR42832:SF3">
    <property type="entry name" value="L-GLUTAMINE--4-(METHYLSULFANYL)-2-OXOBUTANOATE AMINOTRANSFERASE"/>
    <property type="match status" value="1"/>
</dbReference>
<gene>
    <name evidence="5" type="ORF">HMPREF9233_01191</name>
</gene>
<dbReference type="HOGENOM" id="CLU_017584_19_1_11"/>
<dbReference type="EMBL" id="AGWL01000006">
    <property type="protein sequence ID" value="EKU95053.1"/>
    <property type="molecule type" value="Genomic_DNA"/>
</dbReference>
<dbReference type="InterPro" id="IPR019880">
    <property type="entry name" value="OxyQ"/>
</dbReference>
<evidence type="ECO:0000313" key="5">
    <source>
        <dbReference type="EMBL" id="EKU95053.1"/>
    </source>
</evidence>
<dbReference type="eggNOG" id="COG0436">
    <property type="taxonomic scope" value="Bacteria"/>
</dbReference>
<dbReference type="Pfam" id="PF00155">
    <property type="entry name" value="Aminotran_1_2"/>
    <property type="match status" value="1"/>
</dbReference>
<evidence type="ECO:0000256" key="1">
    <source>
        <dbReference type="ARBA" id="ARBA00001933"/>
    </source>
</evidence>
<dbReference type="SUPFAM" id="SSF53383">
    <property type="entry name" value="PLP-dependent transferases"/>
    <property type="match status" value="1"/>
</dbReference>
<dbReference type="PANTHER" id="PTHR42832">
    <property type="entry name" value="AMINO ACID AMINOTRANSFERASE"/>
    <property type="match status" value="1"/>
</dbReference>
<name>K9EEE7_9ACTO</name>
<keyword evidence="3" id="KW-0808">Transferase</keyword>
<dbReference type="Proteomes" id="UP000009888">
    <property type="component" value="Unassembled WGS sequence"/>
</dbReference>
<dbReference type="Gene3D" id="3.40.640.10">
    <property type="entry name" value="Type I PLP-dependent aspartate aminotransferase-like (Major domain)"/>
    <property type="match status" value="1"/>
</dbReference>
<feature type="domain" description="Aminotransferase class I/classII large" evidence="4">
    <location>
        <begin position="31"/>
        <end position="370"/>
    </location>
</feature>
<reference evidence="5 6" key="1">
    <citation type="submission" date="2012-09" db="EMBL/GenBank/DDBJ databases">
        <title>The Genome Sequence of Actinobaculum massiliae ACS-171-V-COL2.</title>
        <authorList>
            <consortium name="The Broad Institute Genome Sequencing Platform"/>
            <person name="Earl A."/>
            <person name="Ward D."/>
            <person name="Feldgarden M."/>
            <person name="Gevers D."/>
            <person name="Saerens B."/>
            <person name="Vaneechoutte M."/>
            <person name="Walker B."/>
            <person name="Young S.K."/>
            <person name="Zeng Q."/>
            <person name="Gargeya S."/>
            <person name="Fitzgerald M."/>
            <person name="Haas B."/>
            <person name="Abouelleil A."/>
            <person name="Alvarado L."/>
            <person name="Arachchi H.M."/>
            <person name="Berlin A."/>
            <person name="Chapman S.B."/>
            <person name="Goldberg J."/>
            <person name="Griggs A."/>
            <person name="Gujja S."/>
            <person name="Hansen M."/>
            <person name="Howarth C."/>
            <person name="Imamovic A."/>
            <person name="Larimer J."/>
            <person name="McCowen C."/>
            <person name="Montmayeur A."/>
            <person name="Murphy C."/>
            <person name="Neiman D."/>
            <person name="Pearson M."/>
            <person name="Priest M."/>
            <person name="Roberts A."/>
            <person name="Saif S."/>
            <person name="Shea T."/>
            <person name="Sisk P."/>
            <person name="Sykes S."/>
            <person name="Wortman J."/>
            <person name="Nusbaum C."/>
            <person name="Birren B."/>
        </authorList>
    </citation>
    <scope>NUCLEOTIDE SEQUENCE [LARGE SCALE GENOMIC DNA]</scope>
    <source>
        <strain evidence="6">ACS-171-V-Col2</strain>
    </source>
</reference>
<protein>
    <submittedName>
        <fullName evidence="5">Succinyldiaminopimelate transaminase</fullName>
    </submittedName>
</protein>
<comment type="caution">
    <text evidence="5">The sequence shown here is derived from an EMBL/GenBank/DDBJ whole genome shotgun (WGS) entry which is preliminary data.</text>
</comment>
<accession>K9EEE7</accession>
<dbReference type="InterPro" id="IPR004839">
    <property type="entry name" value="Aminotransferase_I/II_large"/>
</dbReference>
<dbReference type="InterPro" id="IPR050881">
    <property type="entry name" value="LL-DAP_aminotransferase"/>
</dbReference>
<organism evidence="5 6">
    <name type="scientific">Actinobaculum massiliense ACS-171-V-Col2</name>
    <dbReference type="NCBI Taxonomy" id="883066"/>
    <lineage>
        <taxon>Bacteria</taxon>
        <taxon>Bacillati</taxon>
        <taxon>Actinomycetota</taxon>
        <taxon>Actinomycetes</taxon>
        <taxon>Actinomycetales</taxon>
        <taxon>Actinomycetaceae</taxon>
        <taxon>Actinobaculum</taxon>
    </lineage>
</organism>
<comment type="cofactor">
    <cofactor evidence="1">
        <name>pyridoxal 5'-phosphate</name>
        <dbReference type="ChEBI" id="CHEBI:597326"/>
    </cofactor>
</comment>
<dbReference type="CDD" id="cd00609">
    <property type="entry name" value="AAT_like"/>
    <property type="match status" value="1"/>
</dbReference>
<dbReference type="Gene3D" id="3.90.1150.10">
    <property type="entry name" value="Aspartate Aminotransferase, domain 1"/>
    <property type="match status" value="1"/>
</dbReference>
<dbReference type="GO" id="GO:0008483">
    <property type="term" value="F:transaminase activity"/>
    <property type="evidence" value="ECO:0007669"/>
    <property type="project" value="UniProtKB-KW"/>
</dbReference>
<evidence type="ECO:0000313" key="6">
    <source>
        <dbReference type="Proteomes" id="UP000009888"/>
    </source>
</evidence>
<keyword evidence="6" id="KW-1185">Reference proteome</keyword>
<evidence type="ECO:0000256" key="3">
    <source>
        <dbReference type="ARBA" id="ARBA00022679"/>
    </source>
</evidence>
<evidence type="ECO:0000259" key="4">
    <source>
        <dbReference type="Pfam" id="PF00155"/>
    </source>
</evidence>
<proteinExistence type="predicted"/>